<gene>
    <name evidence="1" type="ORF">LITE_LOCUS20397</name>
</gene>
<dbReference type="EMBL" id="CAMGYJ010000005">
    <property type="protein sequence ID" value="CAI0425439.1"/>
    <property type="molecule type" value="Genomic_DNA"/>
</dbReference>
<evidence type="ECO:0000313" key="2">
    <source>
        <dbReference type="Proteomes" id="UP001154282"/>
    </source>
</evidence>
<sequence length="8" mass="870">MRAATMCS</sequence>
<dbReference type="Proteomes" id="UP001154282">
    <property type="component" value="Unassembled WGS sequence"/>
</dbReference>
<comment type="caution">
    <text evidence="1">The sequence shown here is derived from an EMBL/GenBank/DDBJ whole genome shotgun (WGS) entry which is preliminary data.</text>
</comment>
<organism evidence="1 2">
    <name type="scientific">Linum tenue</name>
    <dbReference type="NCBI Taxonomy" id="586396"/>
    <lineage>
        <taxon>Eukaryota</taxon>
        <taxon>Viridiplantae</taxon>
        <taxon>Streptophyta</taxon>
        <taxon>Embryophyta</taxon>
        <taxon>Tracheophyta</taxon>
        <taxon>Spermatophyta</taxon>
        <taxon>Magnoliopsida</taxon>
        <taxon>eudicotyledons</taxon>
        <taxon>Gunneridae</taxon>
        <taxon>Pentapetalae</taxon>
        <taxon>rosids</taxon>
        <taxon>fabids</taxon>
        <taxon>Malpighiales</taxon>
        <taxon>Linaceae</taxon>
        <taxon>Linum</taxon>
    </lineage>
</organism>
<reference evidence="1" key="1">
    <citation type="submission" date="2022-08" db="EMBL/GenBank/DDBJ databases">
        <authorList>
            <person name="Gutierrez-Valencia J."/>
        </authorList>
    </citation>
    <scope>NUCLEOTIDE SEQUENCE</scope>
</reference>
<evidence type="ECO:0000313" key="1">
    <source>
        <dbReference type="EMBL" id="CAI0425439.1"/>
    </source>
</evidence>
<proteinExistence type="predicted"/>
<protein>
    <submittedName>
        <fullName evidence="1">Uncharacterized protein</fullName>
    </submittedName>
</protein>
<name>A0AAV0KSQ7_9ROSI</name>
<keyword evidence="2" id="KW-1185">Reference proteome</keyword>
<accession>A0AAV0KSQ7</accession>